<comment type="catalytic activity">
    <reaction evidence="1 9">
        <text>Endohydrolysis of (1-&gt;4)-beta-D-xylosidic linkages in xylans.</text>
        <dbReference type="EC" id="3.2.1.8"/>
    </reaction>
</comment>
<dbReference type="PANTHER" id="PTHR31490:SF88">
    <property type="entry name" value="BETA-XYLANASE"/>
    <property type="match status" value="1"/>
</dbReference>
<evidence type="ECO:0000313" key="12">
    <source>
        <dbReference type="EMBL" id="ATC63819.1"/>
    </source>
</evidence>
<dbReference type="GO" id="GO:0031176">
    <property type="term" value="F:endo-1,4-beta-xylanase activity"/>
    <property type="evidence" value="ECO:0007669"/>
    <property type="project" value="UniProtKB-EC"/>
</dbReference>
<keyword evidence="3" id="KW-0858">Xylan degradation</keyword>
<dbReference type="KEGG" id="vbh:CMV30_07590"/>
<dbReference type="OrthoDB" id="9809277at2"/>
<name>A0A290Q557_9BACT</name>
<evidence type="ECO:0000259" key="11">
    <source>
        <dbReference type="PROSITE" id="PS51760"/>
    </source>
</evidence>
<evidence type="ECO:0000256" key="2">
    <source>
        <dbReference type="ARBA" id="ARBA00007495"/>
    </source>
</evidence>
<proteinExistence type="inferred from homology"/>
<evidence type="ECO:0000256" key="7">
    <source>
        <dbReference type="ARBA" id="ARBA00023295"/>
    </source>
</evidence>
<dbReference type="InterPro" id="IPR017853">
    <property type="entry name" value="GH"/>
</dbReference>
<keyword evidence="13" id="KW-1185">Reference proteome</keyword>
<dbReference type="InterPro" id="IPR001000">
    <property type="entry name" value="GH10_dom"/>
</dbReference>
<dbReference type="SUPFAM" id="SSF51445">
    <property type="entry name" value="(Trans)glycosidases"/>
    <property type="match status" value="1"/>
</dbReference>
<dbReference type="Gene3D" id="3.20.20.80">
    <property type="entry name" value="Glycosidases"/>
    <property type="match status" value="1"/>
</dbReference>
<evidence type="ECO:0000313" key="13">
    <source>
        <dbReference type="Proteomes" id="UP000217265"/>
    </source>
</evidence>
<reference evidence="12 13" key="1">
    <citation type="submission" date="2017-09" db="EMBL/GenBank/DDBJ databases">
        <title>Complete genome sequence of Verrucomicrobial strain HZ-65, isolated from freshwater.</title>
        <authorList>
            <person name="Choi A."/>
        </authorList>
    </citation>
    <scope>NUCLEOTIDE SEQUENCE [LARGE SCALE GENOMIC DNA]</scope>
    <source>
        <strain evidence="12 13">HZ-65</strain>
    </source>
</reference>
<dbReference type="AlphaFoldDB" id="A0A290Q557"/>
<dbReference type="Proteomes" id="UP000217265">
    <property type="component" value="Chromosome"/>
</dbReference>
<dbReference type="PROSITE" id="PS51760">
    <property type="entry name" value="GH10_2"/>
    <property type="match status" value="1"/>
</dbReference>
<dbReference type="EMBL" id="CP023344">
    <property type="protein sequence ID" value="ATC63819.1"/>
    <property type="molecule type" value="Genomic_DNA"/>
</dbReference>
<keyword evidence="4 10" id="KW-0732">Signal</keyword>
<evidence type="ECO:0000256" key="10">
    <source>
        <dbReference type="SAM" id="SignalP"/>
    </source>
</evidence>
<dbReference type="EC" id="3.2.1.8" evidence="9"/>
<evidence type="ECO:0000256" key="8">
    <source>
        <dbReference type="ARBA" id="ARBA00023326"/>
    </source>
</evidence>
<feature type="chain" id="PRO_5012131935" description="Beta-xylanase" evidence="10">
    <location>
        <begin position="20"/>
        <end position="603"/>
    </location>
</feature>
<dbReference type="RefSeq" id="WP_096055451.1">
    <property type="nucleotide sequence ID" value="NZ_CP023344.1"/>
</dbReference>
<gene>
    <name evidence="12" type="ORF">CMV30_07590</name>
</gene>
<evidence type="ECO:0000256" key="6">
    <source>
        <dbReference type="ARBA" id="ARBA00023277"/>
    </source>
</evidence>
<sequence length="603" mass="68040">MKRILLLIPLLLAAAIAQAQTLLPKGDSLLAGDPVNAFALRVEPHAKDNVKFETVDLAGPGFTRGWRVATLQDTSPMAAIELRGVNSRPVVAGEVALMRFFARATEISDETGAARVLLFIRRNGVDWNSSFEGDFPITREWQEILVPFVWTQDFDKDGAAFMLRFGFKRQTVEIGGVEVIHYGKTQTWAELPRTKFSYKGREADAAWRKAAFGRIEKIRKGDFAINVVDAAGKPVSDAKVVVTQTRAAFQWGSALQMQRLVVDSPENRRYREITEELFNAAGPENDLKWPVWAGEWGAGFSQEQTLAGLRWLKERGFHTRGHVFVWPGHKNLPKPIQERIGTAKQNEIPEMVHAHIREIARATKGLLDEWDVLNEPFTNFDLMKIFGDEVMAPWFKVAREELPGVALYFNDFSNHDATTDADHVAHFEKTTRYLLDHGAPVDGLGMQVHFNGRPNAPENILAVLDRYQKQFALPVRMTEFDVWTMDEELQADFTRDFLILSFSHPSVVGVQHWGFWESTHWRPPAAMYRADWSEKPNARVYKDLVLKKWRTNLEGATDAGGRFAQRGFHGEYSVVVEAGGRRIEKTFSLTPAAGAAELTVTLP</sequence>
<protein>
    <recommendedName>
        <fullName evidence="9">Beta-xylanase</fullName>
        <ecNumber evidence="9">3.2.1.8</ecNumber>
    </recommendedName>
</protein>
<evidence type="ECO:0000256" key="3">
    <source>
        <dbReference type="ARBA" id="ARBA00022651"/>
    </source>
</evidence>
<dbReference type="SMART" id="SM00633">
    <property type="entry name" value="Glyco_10"/>
    <property type="match status" value="1"/>
</dbReference>
<evidence type="ECO:0000256" key="9">
    <source>
        <dbReference type="RuleBase" id="RU361174"/>
    </source>
</evidence>
<dbReference type="GO" id="GO:0045493">
    <property type="term" value="P:xylan catabolic process"/>
    <property type="evidence" value="ECO:0007669"/>
    <property type="project" value="UniProtKB-KW"/>
</dbReference>
<dbReference type="PANTHER" id="PTHR31490">
    <property type="entry name" value="GLYCOSYL HYDROLASE"/>
    <property type="match status" value="1"/>
</dbReference>
<dbReference type="InterPro" id="IPR044846">
    <property type="entry name" value="GH10"/>
</dbReference>
<comment type="similarity">
    <text evidence="2 9">Belongs to the glycosyl hydrolase 10 (cellulase F) family.</text>
</comment>
<keyword evidence="8 9" id="KW-0624">Polysaccharide degradation</keyword>
<dbReference type="Pfam" id="PF00331">
    <property type="entry name" value="Glyco_hydro_10"/>
    <property type="match status" value="1"/>
</dbReference>
<evidence type="ECO:0000256" key="5">
    <source>
        <dbReference type="ARBA" id="ARBA00022801"/>
    </source>
</evidence>
<keyword evidence="7 9" id="KW-0326">Glycosidase</keyword>
<organism evidence="12 13">
    <name type="scientific">Nibricoccus aquaticus</name>
    <dbReference type="NCBI Taxonomy" id="2576891"/>
    <lineage>
        <taxon>Bacteria</taxon>
        <taxon>Pseudomonadati</taxon>
        <taxon>Verrucomicrobiota</taxon>
        <taxon>Opitutia</taxon>
        <taxon>Opitutales</taxon>
        <taxon>Opitutaceae</taxon>
        <taxon>Nibricoccus</taxon>
    </lineage>
</organism>
<feature type="signal peptide" evidence="10">
    <location>
        <begin position="1"/>
        <end position="19"/>
    </location>
</feature>
<evidence type="ECO:0000256" key="4">
    <source>
        <dbReference type="ARBA" id="ARBA00022729"/>
    </source>
</evidence>
<feature type="domain" description="GH10" evidence="11">
    <location>
        <begin position="261"/>
        <end position="544"/>
    </location>
</feature>
<accession>A0A290Q557</accession>
<evidence type="ECO:0000256" key="1">
    <source>
        <dbReference type="ARBA" id="ARBA00000681"/>
    </source>
</evidence>
<keyword evidence="6 9" id="KW-0119">Carbohydrate metabolism</keyword>
<dbReference type="PRINTS" id="PR00134">
    <property type="entry name" value="GLHYDRLASE10"/>
</dbReference>
<keyword evidence="5 9" id="KW-0378">Hydrolase</keyword>